<evidence type="ECO:0000313" key="2">
    <source>
        <dbReference type="Proteomes" id="UP001156627"/>
    </source>
</evidence>
<organism evidence="1 2">
    <name type="scientific">Dyella flagellata</name>
    <dbReference type="NCBI Taxonomy" id="1867833"/>
    <lineage>
        <taxon>Bacteria</taxon>
        <taxon>Pseudomonadati</taxon>
        <taxon>Pseudomonadota</taxon>
        <taxon>Gammaproteobacteria</taxon>
        <taxon>Lysobacterales</taxon>
        <taxon>Rhodanobacteraceae</taxon>
        <taxon>Dyella</taxon>
    </lineage>
</organism>
<comment type="caution">
    <text evidence="1">The sequence shown here is derived from an EMBL/GenBank/DDBJ whole genome shotgun (WGS) entry which is preliminary data.</text>
</comment>
<evidence type="ECO:0008006" key="3">
    <source>
        <dbReference type="Google" id="ProtNLM"/>
    </source>
</evidence>
<evidence type="ECO:0000313" key="1">
    <source>
        <dbReference type="EMBL" id="GLQ86475.1"/>
    </source>
</evidence>
<sequence length="255" mass="27207">MTQDVRFGWLGQSRRTALHTLLAGLVEDWARNWWMGSAEGAIEVHAEVTELDQEKRSMPWISTSDAGALAIYSAGKDFDGLGRFLAGASASTDADADLVHQVGESAMTDLASRVQRRAGVNNTAQLRKESAPLSVEQARLGAFCVTASIGRLTLELAIDRNLADRLAPPAAISRQSGLAQRQAAIQTASLKMTAVMDFGSVDLAHLSDLSIGEVLVGDRGLDEPLHLHLQGHGAIAAGFLRRSGEQRAVVIDGQT</sequence>
<accession>A0ABQ5X7E4</accession>
<reference evidence="2" key="1">
    <citation type="journal article" date="2019" name="Int. J. Syst. Evol. Microbiol.">
        <title>The Global Catalogue of Microorganisms (GCM) 10K type strain sequencing project: providing services to taxonomists for standard genome sequencing and annotation.</title>
        <authorList>
            <consortium name="The Broad Institute Genomics Platform"/>
            <consortium name="The Broad Institute Genome Sequencing Center for Infectious Disease"/>
            <person name="Wu L."/>
            <person name="Ma J."/>
        </authorList>
    </citation>
    <scope>NUCLEOTIDE SEQUENCE [LARGE SCALE GENOMIC DNA]</scope>
    <source>
        <strain evidence="2">NBRC 111981</strain>
    </source>
</reference>
<gene>
    <name evidence="1" type="ORF">GCM10007898_00410</name>
</gene>
<proteinExistence type="predicted"/>
<protein>
    <recommendedName>
        <fullName evidence="3">Flagellar motor switch protein FliN-like C-terminal domain-containing protein</fullName>
    </recommendedName>
</protein>
<keyword evidence="2" id="KW-1185">Reference proteome</keyword>
<dbReference type="RefSeq" id="WP_284329856.1">
    <property type="nucleotide sequence ID" value="NZ_BSOA01000001.1"/>
</dbReference>
<name>A0ABQ5X7E4_9GAMM</name>
<dbReference type="Proteomes" id="UP001156627">
    <property type="component" value="Unassembled WGS sequence"/>
</dbReference>
<dbReference type="EMBL" id="BSOA01000001">
    <property type="protein sequence ID" value="GLQ86475.1"/>
    <property type="molecule type" value="Genomic_DNA"/>
</dbReference>